<dbReference type="PANTHER" id="PTHR46401:SF2">
    <property type="entry name" value="GLYCOSYLTRANSFERASE WBBK-RELATED"/>
    <property type="match status" value="1"/>
</dbReference>
<sequence length="387" mass="42085">MGMIVAHFVSHSHPIRVLLDGTAIPADLGGVGRYVDDLVPELVEQGVDLTMAVQERDAEHFATRLPSARIIPISQRFESRPARMAWEQTGLPKLIRKVRPDVLHSPHYTSPQFPGVPVVITLHDATFFSHPQAHSRLKQRFFTAAIRRAIRRADALVVPSLATRDETIKYAGGDPSQFYVAYHGVDRSIFHPVSDAERERVKASLGLEGRDYIGFLGTLEPRKNVPNLVRGWVKAVSDRPNPPALVLAGGKGWDEDIDPALASVPEHLTVLRPGYLPLEDLPGFLSGCVILAYPSIAEGFGLPVLEAMSCGAATLTTRLTSLPEVGGDAVAYCDIDPDSIASALTELLDDPARREALGAAAIPRADEFTWARAASVHIEAFRAAAHF</sequence>
<dbReference type="GO" id="GO:0009103">
    <property type="term" value="P:lipopolysaccharide biosynthetic process"/>
    <property type="evidence" value="ECO:0007669"/>
    <property type="project" value="TreeGrafter"/>
</dbReference>
<dbReference type="AlphaFoldDB" id="A0A0V8RSH4"/>
<dbReference type="InterPro" id="IPR028098">
    <property type="entry name" value="Glyco_trans_4-like_N"/>
</dbReference>
<dbReference type="InterPro" id="IPR001296">
    <property type="entry name" value="Glyco_trans_1"/>
</dbReference>
<protein>
    <submittedName>
        <fullName evidence="5">Glycosyl transferase family 1</fullName>
    </submittedName>
</protein>
<accession>A0A0V8RSH4</accession>
<dbReference type="Pfam" id="PF00534">
    <property type="entry name" value="Glycos_transf_1"/>
    <property type="match status" value="1"/>
</dbReference>
<dbReference type="CDD" id="cd03809">
    <property type="entry name" value="GT4_MtfB-like"/>
    <property type="match status" value="1"/>
</dbReference>
<gene>
    <name evidence="5" type="ORF">APY09_05500</name>
</gene>
<feature type="domain" description="Glycosyltransferase subfamily 4-like N-terminal" evidence="4">
    <location>
        <begin position="29"/>
        <end position="187"/>
    </location>
</feature>
<dbReference type="OrthoDB" id="9801609at2"/>
<keyword evidence="1" id="KW-0328">Glycosyltransferase</keyword>
<dbReference type="Pfam" id="PF13439">
    <property type="entry name" value="Glyco_transf_4"/>
    <property type="match status" value="1"/>
</dbReference>
<evidence type="ECO:0000313" key="6">
    <source>
        <dbReference type="Proteomes" id="UP000054686"/>
    </source>
</evidence>
<evidence type="ECO:0000259" key="3">
    <source>
        <dbReference type="Pfam" id="PF00534"/>
    </source>
</evidence>
<evidence type="ECO:0000259" key="4">
    <source>
        <dbReference type="Pfam" id="PF13439"/>
    </source>
</evidence>
<dbReference type="Proteomes" id="UP000054686">
    <property type="component" value="Unassembled WGS sequence"/>
</dbReference>
<dbReference type="SUPFAM" id="SSF53756">
    <property type="entry name" value="UDP-Glycosyltransferase/glycogen phosphorylase"/>
    <property type="match status" value="1"/>
</dbReference>
<dbReference type="GO" id="GO:0016757">
    <property type="term" value="F:glycosyltransferase activity"/>
    <property type="evidence" value="ECO:0007669"/>
    <property type="project" value="UniProtKB-KW"/>
</dbReference>
<dbReference type="EMBL" id="LLVT01000002">
    <property type="protein sequence ID" value="KSW10931.1"/>
    <property type="molecule type" value="Genomic_DNA"/>
</dbReference>
<evidence type="ECO:0000313" key="5">
    <source>
        <dbReference type="EMBL" id="KSW10931.1"/>
    </source>
</evidence>
<reference evidence="5 6" key="1">
    <citation type="submission" date="2015-10" db="EMBL/GenBank/DDBJ databases">
        <title>Draft Genome of Actinomyces odontolyticus subsp. actinosynbacter strain XH001.</title>
        <authorList>
            <person name="Mclean J.S."/>
            <person name="He X."/>
        </authorList>
    </citation>
    <scope>NUCLEOTIDE SEQUENCE [LARGE SCALE GENOMIC DNA]</scope>
    <source>
        <strain evidence="5 6">XH001</strain>
    </source>
</reference>
<dbReference type="Gene3D" id="3.40.50.2000">
    <property type="entry name" value="Glycogen Phosphorylase B"/>
    <property type="match status" value="2"/>
</dbReference>
<feature type="domain" description="Glycosyl transferase family 1" evidence="3">
    <location>
        <begin position="198"/>
        <end position="361"/>
    </location>
</feature>
<keyword evidence="2 5" id="KW-0808">Transferase</keyword>
<evidence type="ECO:0000256" key="1">
    <source>
        <dbReference type="ARBA" id="ARBA00022676"/>
    </source>
</evidence>
<dbReference type="PANTHER" id="PTHR46401">
    <property type="entry name" value="GLYCOSYLTRANSFERASE WBBK-RELATED"/>
    <property type="match status" value="1"/>
</dbReference>
<organism evidence="5 6">
    <name type="scientific">Schaalia odontolytica</name>
    <dbReference type="NCBI Taxonomy" id="1660"/>
    <lineage>
        <taxon>Bacteria</taxon>
        <taxon>Bacillati</taxon>
        <taxon>Actinomycetota</taxon>
        <taxon>Actinomycetes</taxon>
        <taxon>Actinomycetales</taxon>
        <taxon>Actinomycetaceae</taxon>
        <taxon>Schaalia</taxon>
    </lineage>
</organism>
<dbReference type="RefSeq" id="WP_060566556.1">
    <property type="nucleotide sequence ID" value="NZ_CP040006.1"/>
</dbReference>
<name>A0A0V8RSH4_9ACTO</name>
<comment type="caution">
    <text evidence="5">The sequence shown here is derived from an EMBL/GenBank/DDBJ whole genome shotgun (WGS) entry which is preliminary data.</text>
</comment>
<evidence type="ECO:0000256" key="2">
    <source>
        <dbReference type="ARBA" id="ARBA00022679"/>
    </source>
</evidence>
<proteinExistence type="predicted"/>